<keyword evidence="1" id="KW-0812">Transmembrane</keyword>
<gene>
    <name evidence="2" type="ORF">UW79_C0013G0008</name>
</gene>
<reference evidence="2 3" key="1">
    <citation type="journal article" date="2015" name="Nature">
        <title>rRNA introns, odd ribosomes, and small enigmatic genomes across a large radiation of phyla.</title>
        <authorList>
            <person name="Brown C.T."/>
            <person name="Hug L.A."/>
            <person name="Thomas B.C."/>
            <person name="Sharon I."/>
            <person name="Castelle C.J."/>
            <person name="Singh A."/>
            <person name="Wilkins M.J."/>
            <person name="Williams K.H."/>
            <person name="Banfield J.F."/>
        </authorList>
    </citation>
    <scope>NUCLEOTIDE SEQUENCE [LARGE SCALE GENOMIC DNA]</scope>
</reference>
<evidence type="ECO:0000313" key="3">
    <source>
        <dbReference type="Proteomes" id="UP000034032"/>
    </source>
</evidence>
<keyword evidence="1" id="KW-0472">Membrane</keyword>
<comment type="caution">
    <text evidence="2">The sequence shown here is derived from an EMBL/GenBank/DDBJ whole genome shotgun (WGS) entry which is preliminary data.</text>
</comment>
<proteinExistence type="predicted"/>
<feature type="transmembrane region" description="Helical" evidence="1">
    <location>
        <begin position="31"/>
        <end position="50"/>
    </location>
</feature>
<accession>A0A0G1KDS6</accession>
<protein>
    <submittedName>
        <fullName evidence="2">Uncharacterized protein</fullName>
    </submittedName>
</protein>
<evidence type="ECO:0000256" key="1">
    <source>
        <dbReference type="SAM" id="Phobius"/>
    </source>
</evidence>
<keyword evidence="1" id="KW-1133">Transmembrane helix</keyword>
<dbReference type="PATRIC" id="fig|1619025.3.peg.514"/>
<organism evidence="2 3">
    <name type="scientific">Candidatus Yanofskybacteria bacterium GW2011_GWA2_44_9</name>
    <dbReference type="NCBI Taxonomy" id="1619025"/>
    <lineage>
        <taxon>Bacteria</taxon>
        <taxon>Candidatus Yanofskyibacteriota</taxon>
    </lineage>
</organism>
<dbReference type="EMBL" id="LCJR01000013">
    <property type="protein sequence ID" value="KKT81881.1"/>
    <property type="molecule type" value="Genomic_DNA"/>
</dbReference>
<name>A0A0G1KDS6_9BACT</name>
<sequence>MTSQKIPAPIGQGSPKPSNLLKQHTPNMKGILSKIFFLLFLITAVTSVFFTVFPLENGGPCSCLGISYGIGSVIKTAVELQALKSTTCPPLAGCGPSVYVIPLDLYLITAIFIVLWSIWRKRDRFHSQ</sequence>
<feature type="transmembrane region" description="Helical" evidence="1">
    <location>
        <begin position="99"/>
        <end position="119"/>
    </location>
</feature>
<dbReference type="AlphaFoldDB" id="A0A0G1KDS6"/>
<dbReference type="Proteomes" id="UP000034032">
    <property type="component" value="Unassembled WGS sequence"/>
</dbReference>
<evidence type="ECO:0000313" key="2">
    <source>
        <dbReference type="EMBL" id="KKT81881.1"/>
    </source>
</evidence>